<dbReference type="PROSITE" id="PS00828">
    <property type="entry name" value="RIBOSOMAL_L36"/>
    <property type="match status" value="1"/>
</dbReference>
<dbReference type="SUPFAM" id="SSF57840">
    <property type="entry name" value="Ribosomal protein L36"/>
    <property type="match status" value="1"/>
</dbReference>
<dbReference type="InterPro" id="IPR035977">
    <property type="entry name" value="Ribosomal_bL36_sp"/>
</dbReference>
<dbReference type="InterPro" id="IPR025124">
    <property type="entry name" value="Gag1-like_clamp"/>
</dbReference>
<dbReference type="GO" id="GO:0005840">
    <property type="term" value="C:ribosome"/>
    <property type="evidence" value="ECO:0007669"/>
    <property type="project" value="UniProtKB-KW"/>
</dbReference>
<gene>
    <name evidence="6" type="ORF">F0562_009437</name>
</gene>
<comment type="similarity">
    <text evidence="1 4">Belongs to the bacterial ribosomal protein bL36 family.</text>
</comment>
<keyword evidence="2 4" id="KW-0689">Ribosomal protein</keyword>
<accession>A0A5J4ZYN5</accession>
<keyword evidence="3 4" id="KW-0687">Ribonucleoprotein</keyword>
<evidence type="ECO:0000256" key="3">
    <source>
        <dbReference type="ARBA" id="ARBA00023274"/>
    </source>
</evidence>
<dbReference type="EMBL" id="CM018047">
    <property type="protein sequence ID" value="KAA8523014.1"/>
    <property type="molecule type" value="Genomic_DNA"/>
</dbReference>
<evidence type="ECO:0000256" key="1">
    <source>
        <dbReference type="ARBA" id="ARBA00007645"/>
    </source>
</evidence>
<dbReference type="GO" id="GO:0003735">
    <property type="term" value="F:structural constituent of ribosome"/>
    <property type="evidence" value="ECO:0007669"/>
    <property type="project" value="InterPro"/>
</dbReference>
<organism evidence="6 7">
    <name type="scientific">Nyssa sinensis</name>
    <dbReference type="NCBI Taxonomy" id="561372"/>
    <lineage>
        <taxon>Eukaryota</taxon>
        <taxon>Viridiplantae</taxon>
        <taxon>Streptophyta</taxon>
        <taxon>Embryophyta</taxon>
        <taxon>Tracheophyta</taxon>
        <taxon>Spermatophyta</taxon>
        <taxon>Magnoliopsida</taxon>
        <taxon>eudicotyledons</taxon>
        <taxon>Gunneridae</taxon>
        <taxon>Pentapetalae</taxon>
        <taxon>asterids</taxon>
        <taxon>Cornales</taxon>
        <taxon>Nyssaceae</taxon>
        <taxon>Nyssa</taxon>
    </lineage>
</organism>
<dbReference type="NCBIfam" id="TIGR01022">
    <property type="entry name" value="rpmJ_bact"/>
    <property type="match status" value="1"/>
</dbReference>
<dbReference type="PANTHER" id="PTHR33373:SF1">
    <property type="entry name" value="DUF4050 DOMAIN-CONTAINING PROTEIN"/>
    <property type="match status" value="1"/>
</dbReference>
<keyword evidence="7" id="KW-1185">Reference proteome</keyword>
<dbReference type="AlphaFoldDB" id="A0A5J4ZYN5"/>
<evidence type="ECO:0000313" key="6">
    <source>
        <dbReference type="EMBL" id="KAA8523014.1"/>
    </source>
</evidence>
<protein>
    <recommendedName>
        <fullName evidence="4">Ribosomal protein</fullName>
    </recommendedName>
</protein>
<name>A0A5J4ZYN5_9ASTE</name>
<feature type="domain" description="Gag1-like clamp" evidence="5">
    <location>
        <begin position="237"/>
        <end position="300"/>
    </location>
</feature>
<sequence length="348" mass="39184">MGRVKFLLIVQHPSVILGKINQHSSFYPTVAADHCNFLHQSTQSSTCPRAFSDQSAMKVRSSVKKMCEFCRTVKRRGRVYVFCSANPKHKQRQGMSTFAYEGTRKSKTSAVRCRLRPLSFYSFKETSISVGAHNHSHLFQLKCFSDPSYIDVIGFDASFLLFSFRWLDLGEERKMMVLYGSFTSWIRDCLACMGSCLGRCAKPTPIIAVDEPSKGLRIQGRTVKKPSISEDFWSTGTCEMDNSAVQSQRSISSISISTQSLSHCSGTGSTSNPSEFVNHGLLCWNQTRLQWIESKGFKNQGKVGELGLSWNTSYESLLGTNKRFSQPIPLAEMVDFLVDIWEQEGLYD</sequence>
<evidence type="ECO:0000259" key="5">
    <source>
        <dbReference type="Pfam" id="PF13259"/>
    </source>
</evidence>
<dbReference type="Proteomes" id="UP000325577">
    <property type="component" value="Linkage Group LG4"/>
</dbReference>
<dbReference type="HAMAP" id="MF_00251">
    <property type="entry name" value="Ribosomal_bL36"/>
    <property type="match status" value="1"/>
</dbReference>
<dbReference type="GO" id="GO:0006412">
    <property type="term" value="P:translation"/>
    <property type="evidence" value="ECO:0007669"/>
    <property type="project" value="InterPro"/>
</dbReference>
<feature type="domain" description="Gag1-like clamp" evidence="5">
    <location>
        <begin position="309"/>
        <end position="348"/>
    </location>
</feature>
<dbReference type="GO" id="GO:1990904">
    <property type="term" value="C:ribonucleoprotein complex"/>
    <property type="evidence" value="ECO:0007669"/>
    <property type="project" value="UniProtKB-KW"/>
</dbReference>
<dbReference type="Pfam" id="PF00444">
    <property type="entry name" value="Ribosomal_L36"/>
    <property type="match status" value="1"/>
</dbReference>
<dbReference type="OrthoDB" id="1896025at2759"/>
<dbReference type="Pfam" id="PF13259">
    <property type="entry name" value="clamp_Gag1-like"/>
    <property type="match status" value="2"/>
</dbReference>
<evidence type="ECO:0000256" key="4">
    <source>
        <dbReference type="RuleBase" id="RU000570"/>
    </source>
</evidence>
<reference evidence="6 7" key="1">
    <citation type="submission" date="2019-09" db="EMBL/GenBank/DDBJ databases">
        <title>A chromosome-level genome assembly of the Chinese tupelo Nyssa sinensis.</title>
        <authorList>
            <person name="Yang X."/>
            <person name="Kang M."/>
            <person name="Yang Y."/>
            <person name="Xiong H."/>
            <person name="Wang M."/>
            <person name="Zhang Z."/>
            <person name="Wang Z."/>
            <person name="Wu H."/>
            <person name="Ma T."/>
            <person name="Liu J."/>
            <person name="Xi Z."/>
        </authorList>
    </citation>
    <scope>NUCLEOTIDE SEQUENCE [LARGE SCALE GENOMIC DNA]</scope>
    <source>
        <strain evidence="6">J267</strain>
        <tissue evidence="6">Leaf</tissue>
    </source>
</reference>
<dbReference type="InterPro" id="IPR000473">
    <property type="entry name" value="Ribosomal_bL36"/>
</dbReference>
<dbReference type="PANTHER" id="PTHR33373">
    <property type="entry name" value="OS07G0479600 PROTEIN"/>
    <property type="match status" value="1"/>
</dbReference>
<evidence type="ECO:0000256" key="2">
    <source>
        <dbReference type="ARBA" id="ARBA00022980"/>
    </source>
</evidence>
<evidence type="ECO:0000313" key="7">
    <source>
        <dbReference type="Proteomes" id="UP000325577"/>
    </source>
</evidence>
<proteinExistence type="inferred from homology"/>